<keyword evidence="5 10" id="KW-0808">Transferase</keyword>
<accession>A0A2Z7BPY8</accession>
<evidence type="ECO:0000256" key="7">
    <source>
        <dbReference type="ARBA" id="ARBA00022946"/>
    </source>
</evidence>
<comment type="similarity">
    <text evidence="2 10">Belongs to the phage and mitochondrial RNA polymerase family.</text>
</comment>
<evidence type="ECO:0000256" key="4">
    <source>
        <dbReference type="ARBA" id="ARBA00022478"/>
    </source>
</evidence>
<dbReference type="Gene3D" id="1.10.1320.10">
    <property type="entry name" value="DNA-directed RNA polymerase, N-terminal domain"/>
    <property type="match status" value="1"/>
</dbReference>
<dbReference type="InterPro" id="IPR046950">
    <property type="entry name" value="DNA-dir_Rpol_C_phage-type"/>
</dbReference>
<dbReference type="Pfam" id="PF14700">
    <property type="entry name" value="RPOL_N"/>
    <property type="match status" value="1"/>
</dbReference>
<evidence type="ECO:0000313" key="13">
    <source>
        <dbReference type="Proteomes" id="UP000250235"/>
    </source>
</evidence>
<dbReference type="GO" id="GO:0034245">
    <property type="term" value="C:mitochondrial DNA-directed RNA polymerase complex"/>
    <property type="evidence" value="ECO:0007669"/>
    <property type="project" value="TreeGrafter"/>
</dbReference>
<dbReference type="Gene3D" id="1.10.287.260">
    <property type="match status" value="1"/>
</dbReference>
<feature type="domain" description="DNA-directed RNA polymerase N-terminal" evidence="11">
    <location>
        <begin position="69"/>
        <end position="388"/>
    </location>
</feature>
<dbReference type="InterPro" id="IPR024075">
    <property type="entry name" value="DNA-dir_RNA_pol_helix_hairp_sf"/>
</dbReference>
<protein>
    <recommendedName>
        <fullName evidence="3 10">DNA-directed RNA polymerase</fullName>
        <ecNumber evidence="3 10">2.7.7.6</ecNumber>
    </recommendedName>
</protein>
<dbReference type="InterPro" id="IPR037159">
    <property type="entry name" value="RNA_POL_N_sf"/>
</dbReference>
<dbReference type="InterPro" id="IPR002092">
    <property type="entry name" value="DNA-dir_Rpol_phage-type"/>
</dbReference>
<evidence type="ECO:0000256" key="9">
    <source>
        <dbReference type="ARBA" id="ARBA00048552"/>
    </source>
</evidence>
<sequence length="871" mass="99510">MDKLSNLQLIPDGFPRNLPEEEAKRIFIQDPPWISSIFMKNLIFRSKSRSGVKIEFQEMERRRYYLLRKRQIKAETEAWENQVEEYRELEREMCEKKLAPNLPYVKKLILGWFEPLREAIEREQKSQRTKKNKAAFAPFVDALPAEKMAVIVMHKIMALMMMGGKEDRHVRVVEAAVQIGVAIEQEVRIHNFLEKTKKFQGRAKVEESEGDSSKDAALLRRRVKSLIRKNRVFEVQKLVRNEEFKSWGRDTQAKLGCCLIQLLIQTAYVQPPVTQSADSPPDVRPAFRHLFKIATREAGQSTVRRYGVIECDPLVLDGLHTTVKHMIIPYVPMLVPPKKWKGYDKGGHLFLPSYMMRTHGSRQQQDAVRAAPAKQLQKVYEALDTLGNTKWRVNKRILSVVESIWASGGNIAGLVDREDVPIPELLSTDLLEVKKWKWSVRKAKKINQERHSQRCDTELKLSVARKMKDEDGFYYPHNLDFRGRAYPMHPHLNHLSSDLCRGILEFSEGRPLGKSGLRWLKIHLANLYGGGVEKLSYDERLSFVDTNVAEILDSAKNFHNGNCWWLKAEDPFQCLAACINLAEALNSSSPHTVISHLPIHLDGSCNGLQHYAAIGRDSFEAAAVNLIAKDKPSDVYSEIAERVHDIMRRDSMKDPETDPSALLAKLLIGQVDRKLVKQTVMTSVYGVTYVGAREQIKRRLEEKGLITDDRLLFSAACYAAKVTLTALGELFQAARAIMGWLGDCAKIISSENQPVRWTTPLGLPVVQPYFKTKRHVIRTSLQVLALQREGNSVELRKQRTAFPPNFVHSLDGSHMMMTAVACRDAGIRFAGVHDSFWTHACDVDRMNQILRQKFVDLYNMPILENVSNLNM</sequence>
<dbReference type="FunFam" id="1.10.287.260:FF:000001">
    <property type="entry name" value="DNA-directed RNA polymerase"/>
    <property type="match status" value="1"/>
</dbReference>
<dbReference type="FunFam" id="1.10.1320.10:FF:000001">
    <property type="entry name" value="DNA-directed RNA polymerase"/>
    <property type="match status" value="1"/>
</dbReference>
<keyword evidence="4 10" id="KW-0240">DNA-directed RNA polymerase</keyword>
<dbReference type="AlphaFoldDB" id="A0A2Z7BPY8"/>
<keyword evidence="7" id="KW-0809">Transit peptide</keyword>
<organism evidence="12 13">
    <name type="scientific">Dorcoceras hygrometricum</name>
    <dbReference type="NCBI Taxonomy" id="472368"/>
    <lineage>
        <taxon>Eukaryota</taxon>
        <taxon>Viridiplantae</taxon>
        <taxon>Streptophyta</taxon>
        <taxon>Embryophyta</taxon>
        <taxon>Tracheophyta</taxon>
        <taxon>Spermatophyta</taxon>
        <taxon>Magnoliopsida</taxon>
        <taxon>eudicotyledons</taxon>
        <taxon>Gunneridae</taxon>
        <taxon>Pentapetalae</taxon>
        <taxon>asterids</taxon>
        <taxon>lamiids</taxon>
        <taxon>Lamiales</taxon>
        <taxon>Gesneriaceae</taxon>
        <taxon>Didymocarpoideae</taxon>
        <taxon>Trichosporeae</taxon>
        <taxon>Loxocarpinae</taxon>
        <taxon>Dorcoceras</taxon>
    </lineage>
</organism>
<evidence type="ECO:0000256" key="1">
    <source>
        <dbReference type="ARBA" id="ARBA00004026"/>
    </source>
</evidence>
<dbReference type="PANTHER" id="PTHR10102:SF1">
    <property type="entry name" value="DNA-DIRECTED RNA POLYMERASE 3, CHLOROPLASTIC"/>
    <property type="match status" value="1"/>
</dbReference>
<dbReference type="GO" id="GO:0003677">
    <property type="term" value="F:DNA binding"/>
    <property type="evidence" value="ECO:0007669"/>
    <property type="project" value="InterPro"/>
</dbReference>
<dbReference type="SMART" id="SM01311">
    <property type="entry name" value="RPOL_N"/>
    <property type="match status" value="1"/>
</dbReference>
<dbReference type="InterPro" id="IPR043502">
    <property type="entry name" value="DNA/RNA_pol_sf"/>
</dbReference>
<keyword evidence="8 10" id="KW-0804">Transcription</keyword>
<dbReference type="Gene3D" id="1.10.150.20">
    <property type="entry name" value="5' to 3' exonuclease, C-terminal subdomain"/>
    <property type="match status" value="1"/>
</dbReference>
<gene>
    <name evidence="12" type="ORF">F511_04211</name>
</gene>
<dbReference type="FunFam" id="1.10.150.20:FF:000027">
    <property type="entry name" value="DNA-directed RNA polymerase"/>
    <property type="match status" value="1"/>
</dbReference>
<dbReference type="FunFam" id="1.10.287.280:FF:000001">
    <property type="entry name" value="DNA-directed RNA polymerase"/>
    <property type="match status" value="1"/>
</dbReference>
<dbReference type="GO" id="GO:0006390">
    <property type="term" value="P:mitochondrial transcription"/>
    <property type="evidence" value="ECO:0007669"/>
    <property type="project" value="TreeGrafter"/>
</dbReference>
<evidence type="ECO:0000256" key="2">
    <source>
        <dbReference type="ARBA" id="ARBA00009493"/>
    </source>
</evidence>
<dbReference type="GO" id="GO:0003899">
    <property type="term" value="F:DNA-directed RNA polymerase activity"/>
    <property type="evidence" value="ECO:0007669"/>
    <property type="project" value="UniProtKB-EC"/>
</dbReference>
<proteinExistence type="inferred from homology"/>
<comment type="catalytic activity">
    <reaction evidence="9 10">
        <text>RNA(n) + a ribonucleoside 5'-triphosphate = RNA(n+1) + diphosphate</text>
        <dbReference type="Rhea" id="RHEA:21248"/>
        <dbReference type="Rhea" id="RHEA-COMP:14527"/>
        <dbReference type="Rhea" id="RHEA-COMP:17342"/>
        <dbReference type="ChEBI" id="CHEBI:33019"/>
        <dbReference type="ChEBI" id="CHEBI:61557"/>
        <dbReference type="ChEBI" id="CHEBI:140395"/>
        <dbReference type="EC" id="2.7.7.6"/>
    </reaction>
</comment>
<evidence type="ECO:0000256" key="5">
    <source>
        <dbReference type="ARBA" id="ARBA00022679"/>
    </source>
</evidence>
<evidence type="ECO:0000256" key="3">
    <source>
        <dbReference type="ARBA" id="ARBA00012418"/>
    </source>
</evidence>
<dbReference type="Proteomes" id="UP000250235">
    <property type="component" value="Unassembled WGS sequence"/>
</dbReference>
<dbReference type="EMBL" id="KV005645">
    <property type="protein sequence ID" value="KZV33986.1"/>
    <property type="molecule type" value="Genomic_DNA"/>
</dbReference>
<evidence type="ECO:0000259" key="11">
    <source>
        <dbReference type="SMART" id="SM01311"/>
    </source>
</evidence>
<evidence type="ECO:0000256" key="10">
    <source>
        <dbReference type="RuleBase" id="RU003805"/>
    </source>
</evidence>
<dbReference type="Pfam" id="PF00940">
    <property type="entry name" value="RNA_pol"/>
    <property type="match status" value="1"/>
</dbReference>
<dbReference type="EC" id="2.7.7.6" evidence="3 10"/>
<name>A0A2Z7BPY8_9LAMI</name>
<dbReference type="SUPFAM" id="SSF56672">
    <property type="entry name" value="DNA/RNA polymerases"/>
    <property type="match status" value="1"/>
</dbReference>
<dbReference type="Gene3D" id="1.10.287.280">
    <property type="match status" value="1"/>
</dbReference>
<dbReference type="OrthoDB" id="276422at2759"/>
<keyword evidence="6 10" id="KW-0548">Nucleotidyltransferase</keyword>
<dbReference type="PANTHER" id="PTHR10102">
    <property type="entry name" value="DNA-DIRECTED RNA POLYMERASE, MITOCHONDRIAL"/>
    <property type="match status" value="1"/>
</dbReference>
<reference evidence="12 13" key="1">
    <citation type="journal article" date="2015" name="Proc. Natl. Acad. Sci. U.S.A.">
        <title>The resurrection genome of Boea hygrometrica: A blueprint for survival of dehydration.</title>
        <authorList>
            <person name="Xiao L."/>
            <person name="Yang G."/>
            <person name="Zhang L."/>
            <person name="Yang X."/>
            <person name="Zhao S."/>
            <person name="Ji Z."/>
            <person name="Zhou Q."/>
            <person name="Hu M."/>
            <person name="Wang Y."/>
            <person name="Chen M."/>
            <person name="Xu Y."/>
            <person name="Jin H."/>
            <person name="Xiao X."/>
            <person name="Hu G."/>
            <person name="Bao F."/>
            <person name="Hu Y."/>
            <person name="Wan P."/>
            <person name="Li L."/>
            <person name="Deng X."/>
            <person name="Kuang T."/>
            <person name="Xiang C."/>
            <person name="Zhu J.K."/>
            <person name="Oliver M.J."/>
            <person name="He Y."/>
        </authorList>
    </citation>
    <scope>NUCLEOTIDE SEQUENCE [LARGE SCALE GENOMIC DNA]</scope>
    <source>
        <strain evidence="13">cv. XS01</strain>
    </source>
</reference>
<keyword evidence="13" id="KW-1185">Reference proteome</keyword>
<dbReference type="PROSITE" id="PS00489">
    <property type="entry name" value="RNA_POL_PHAGE_2"/>
    <property type="match status" value="1"/>
</dbReference>
<evidence type="ECO:0000313" key="12">
    <source>
        <dbReference type="EMBL" id="KZV33986.1"/>
    </source>
</evidence>
<evidence type="ECO:0000256" key="8">
    <source>
        <dbReference type="ARBA" id="ARBA00023163"/>
    </source>
</evidence>
<comment type="function">
    <text evidence="1 10">DNA-dependent RNA polymerase catalyzes the transcription of DNA into RNA using the four ribonucleoside triphosphates as substrates.</text>
</comment>
<dbReference type="InterPro" id="IPR029262">
    <property type="entry name" value="RPOL_N"/>
</dbReference>
<evidence type="ECO:0000256" key="6">
    <source>
        <dbReference type="ARBA" id="ARBA00022695"/>
    </source>
</evidence>
<dbReference type="PROSITE" id="PS00900">
    <property type="entry name" value="RNA_POL_PHAGE_1"/>
    <property type="match status" value="1"/>
</dbReference>